<dbReference type="OMA" id="FLLCRAY"/>
<evidence type="ECO:0000313" key="1">
    <source>
        <dbReference type="EnsemblPlants" id="ONIVA02G17150.1"/>
    </source>
</evidence>
<reference evidence="1" key="1">
    <citation type="submission" date="2015-04" db="UniProtKB">
        <authorList>
            <consortium name="EnsemblPlants"/>
        </authorList>
    </citation>
    <scope>IDENTIFICATION</scope>
    <source>
        <strain evidence="1">SL10</strain>
    </source>
</reference>
<dbReference type="EnsemblPlants" id="ONIVA02G17150.1">
    <property type="protein sequence ID" value="ONIVA02G17150.1"/>
    <property type="gene ID" value="ONIVA02G17150"/>
</dbReference>
<dbReference type="AlphaFoldDB" id="A0A0E0G698"/>
<sequence>MFDPFLVFSGDLRRISSMETSNTLRRAHRRSRRRDAVPVHPVGLWPNHYAIIITKVPESFILKQSTQDTAVEEIAVVFLKSGYRLSSSNPCIRAEAWGVVVAVALPFFADAGVLLRSPSPSIHHRPTGDLPLVVTAARAVSGIHPGQLRRQDEHRRMRKSLVHFSPFGCDVRIPAVRRRRRRQARRPVKLCCCCCFLLCRAYDRWSPLH</sequence>
<name>A0A0E0G698_ORYNI</name>
<protein>
    <submittedName>
        <fullName evidence="1">Uncharacterized protein</fullName>
    </submittedName>
</protein>
<dbReference type="Gramene" id="ONIVA02G17150.1">
    <property type="protein sequence ID" value="ONIVA02G17150.1"/>
    <property type="gene ID" value="ONIVA02G17150"/>
</dbReference>
<evidence type="ECO:0000313" key="2">
    <source>
        <dbReference type="Proteomes" id="UP000006591"/>
    </source>
</evidence>
<keyword evidence="2" id="KW-1185">Reference proteome</keyword>
<organism evidence="1">
    <name type="scientific">Oryza nivara</name>
    <name type="common">Indian wild rice</name>
    <name type="synonym">Oryza sativa f. spontanea</name>
    <dbReference type="NCBI Taxonomy" id="4536"/>
    <lineage>
        <taxon>Eukaryota</taxon>
        <taxon>Viridiplantae</taxon>
        <taxon>Streptophyta</taxon>
        <taxon>Embryophyta</taxon>
        <taxon>Tracheophyta</taxon>
        <taxon>Spermatophyta</taxon>
        <taxon>Magnoliopsida</taxon>
        <taxon>Liliopsida</taxon>
        <taxon>Poales</taxon>
        <taxon>Poaceae</taxon>
        <taxon>BOP clade</taxon>
        <taxon>Oryzoideae</taxon>
        <taxon>Oryzeae</taxon>
        <taxon>Oryzinae</taxon>
        <taxon>Oryza</taxon>
    </lineage>
</organism>
<dbReference type="HOGENOM" id="CLU_1317281_0_0_1"/>
<accession>A0A0E0G698</accession>
<reference evidence="1" key="2">
    <citation type="submission" date="2018-04" db="EMBL/GenBank/DDBJ databases">
        <title>OnivRS2 (Oryza nivara Reference Sequence Version 2).</title>
        <authorList>
            <person name="Zhang J."/>
            <person name="Kudrna D."/>
            <person name="Lee S."/>
            <person name="Talag J."/>
            <person name="Rajasekar S."/>
            <person name="Welchert J."/>
            <person name="Hsing Y.-I."/>
            <person name="Wing R.A."/>
        </authorList>
    </citation>
    <scope>NUCLEOTIDE SEQUENCE [LARGE SCALE GENOMIC DNA]</scope>
    <source>
        <strain evidence="1">SL10</strain>
    </source>
</reference>
<proteinExistence type="predicted"/>
<dbReference type="Proteomes" id="UP000006591">
    <property type="component" value="Chromosome 2"/>
</dbReference>